<dbReference type="SUPFAM" id="SSF51556">
    <property type="entry name" value="Metallo-dependent hydrolases"/>
    <property type="match status" value="1"/>
</dbReference>
<dbReference type="InterPro" id="IPR006680">
    <property type="entry name" value="Amidohydro-rel"/>
</dbReference>
<evidence type="ECO:0000259" key="2">
    <source>
        <dbReference type="Pfam" id="PF01979"/>
    </source>
</evidence>
<dbReference type="SUPFAM" id="SSF51338">
    <property type="entry name" value="Composite domain of metallo-dependent hydrolases"/>
    <property type="match status" value="1"/>
</dbReference>
<keyword evidence="4" id="KW-1185">Reference proteome</keyword>
<evidence type="ECO:0000313" key="4">
    <source>
        <dbReference type="Proteomes" id="UP001291912"/>
    </source>
</evidence>
<comment type="caution">
    <text evidence="3">The sequence shown here is derived from an EMBL/GenBank/DDBJ whole genome shotgun (WGS) entry which is preliminary data.</text>
</comment>
<reference evidence="3 4" key="1">
    <citation type="submission" date="2023-10" db="EMBL/GenBank/DDBJ databases">
        <title>Microbacterium xanthum sp. nov., isolated from seaweed.</title>
        <authorList>
            <person name="Lee S.D."/>
        </authorList>
    </citation>
    <scope>NUCLEOTIDE SEQUENCE [LARGE SCALE GENOMIC DNA]</scope>
    <source>
        <strain evidence="3 4">KCTC 19124</strain>
    </source>
</reference>
<dbReference type="RefSeq" id="WP_194422967.1">
    <property type="nucleotide sequence ID" value="NZ_BAAAPT010000001.1"/>
</dbReference>
<dbReference type="InterPro" id="IPR011059">
    <property type="entry name" value="Metal-dep_hydrolase_composite"/>
</dbReference>
<dbReference type="Proteomes" id="UP001291912">
    <property type="component" value="Unassembled WGS sequence"/>
</dbReference>
<feature type="domain" description="Amidohydrolase-related" evidence="2">
    <location>
        <begin position="53"/>
        <end position="424"/>
    </location>
</feature>
<dbReference type="EMBL" id="JAWJYN010000001">
    <property type="protein sequence ID" value="MDZ8160215.1"/>
    <property type="molecule type" value="Genomic_DNA"/>
</dbReference>
<organism evidence="3 4">
    <name type="scientific">Microbacterium aquimaris</name>
    <dbReference type="NCBI Taxonomy" id="459816"/>
    <lineage>
        <taxon>Bacteria</taxon>
        <taxon>Bacillati</taxon>
        <taxon>Actinomycetota</taxon>
        <taxon>Actinomycetes</taxon>
        <taxon>Micrococcales</taxon>
        <taxon>Microbacteriaceae</taxon>
        <taxon>Microbacterium</taxon>
    </lineage>
</organism>
<protein>
    <submittedName>
        <fullName evidence="3">Amidohydrolase family protein</fullName>
    </submittedName>
</protein>
<name>A0ABU5N294_9MICO</name>
<proteinExistence type="predicted"/>
<gene>
    <name evidence="3" type="ORF">R2Q92_00065</name>
</gene>
<dbReference type="Gene3D" id="2.30.40.10">
    <property type="entry name" value="Urease, subunit C, domain 1"/>
    <property type="match status" value="1"/>
</dbReference>
<dbReference type="InterPro" id="IPR032466">
    <property type="entry name" value="Metal_Hydrolase"/>
</dbReference>
<accession>A0ABU5N294</accession>
<dbReference type="Gene3D" id="3.20.20.140">
    <property type="entry name" value="Metal-dependent hydrolases"/>
    <property type="match status" value="1"/>
</dbReference>
<dbReference type="Pfam" id="PF01979">
    <property type="entry name" value="Amidohydro_1"/>
    <property type="match status" value="1"/>
</dbReference>
<evidence type="ECO:0000256" key="1">
    <source>
        <dbReference type="ARBA" id="ARBA00022801"/>
    </source>
</evidence>
<dbReference type="InterPro" id="IPR050287">
    <property type="entry name" value="MTA/SAH_deaminase"/>
</dbReference>
<dbReference type="PANTHER" id="PTHR43794">
    <property type="entry name" value="AMINOHYDROLASE SSNA-RELATED"/>
    <property type="match status" value="1"/>
</dbReference>
<keyword evidence="1" id="KW-0378">Hydrolase</keyword>
<dbReference type="PANTHER" id="PTHR43794:SF11">
    <property type="entry name" value="AMIDOHYDROLASE-RELATED DOMAIN-CONTAINING PROTEIN"/>
    <property type="match status" value="1"/>
</dbReference>
<evidence type="ECO:0000313" key="3">
    <source>
        <dbReference type="EMBL" id="MDZ8160215.1"/>
    </source>
</evidence>
<sequence>MHDLVVDDAVIVTMNARRDIVRGWIAIDAGEVTALGEGPTPPARERVDASGGIVHPGFLSTHQHSMDAPARGAAGDARDFFDWLFGVYYATVLGHSAADAGRATALTAADLARAGITTVVDCWGVGGVGTRRADECLAASVRAAADSGLRWIVAPMVSDRLPPGWDRLLEDFPVAAADLVSPTGVAQGFAERAFDLATGRVEVWGSVELPEMAGDTLLAGLEALVRARGAGFTTHLCASEPGAVDVTGERAVARLERHGLLRRGTVGAHLVFADADDRVALARGGVGAAHCPAATMLLGGSSSPLGALRDAGIAIGLGLDNATLNATADMAAEVRHALMFDRVAGTGAARATAQQVFAHATIDGARAIGREDTLGSLEPGKRADLVLVDTDGSHVGPMGDPLPTLVWQATVADIRLVLVDGEPVHGQVARIRRG</sequence>